<dbReference type="Gene3D" id="3.40.140.10">
    <property type="entry name" value="Cytidine Deaminase, domain 2"/>
    <property type="match status" value="1"/>
</dbReference>
<evidence type="ECO:0000256" key="1">
    <source>
        <dbReference type="ARBA" id="ARBA00022490"/>
    </source>
</evidence>
<dbReference type="Gene3D" id="3.10.20.10">
    <property type="match status" value="1"/>
</dbReference>
<dbReference type="PANTHER" id="PTHR30592:SF1">
    <property type="entry name" value="SULFUR CARRIER PROTEIN FDHD"/>
    <property type="match status" value="1"/>
</dbReference>
<dbReference type="AlphaFoldDB" id="A0A840CCV8"/>
<reference evidence="4" key="1">
    <citation type="submission" date="2020-08" db="EMBL/GenBank/DDBJ databases">
        <title>Genomic Encyclopedia of Type Strains, Phase IV (KMG-IV): sequencing the most valuable type-strain genomes for metagenomic binning, comparative biology and taxonomic classification.</title>
        <authorList>
            <person name="Goeker M."/>
        </authorList>
    </citation>
    <scope>NUCLEOTIDE SEQUENCE [LARGE SCALE GENOMIC DNA]</scope>
    <source>
        <strain evidence="4">DSM 105040</strain>
    </source>
</reference>
<protein>
    <recommendedName>
        <fullName evidence="3">Sulfur carrier protein FdhD</fullName>
    </recommendedName>
</protein>
<evidence type="ECO:0000256" key="3">
    <source>
        <dbReference type="HAMAP-Rule" id="MF_00187"/>
    </source>
</evidence>
<dbReference type="Pfam" id="PF02634">
    <property type="entry name" value="FdhD-NarQ"/>
    <property type="match status" value="1"/>
</dbReference>
<evidence type="ECO:0000313" key="4">
    <source>
        <dbReference type="EMBL" id="MBB4023185.1"/>
    </source>
</evidence>
<dbReference type="PIRSF" id="PIRSF015626">
    <property type="entry name" value="FdhD"/>
    <property type="match status" value="1"/>
</dbReference>
<comment type="caution">
    <text evidence="4">The sequence shown here is derived from an EMBL/GenBank/DDBJ whole genome shotgun (WGS) entry which is preliminary data.</text>
</comment>
<dbReference type="GO" id="GO:0005737">
    <property type="term" value="C:cytoplasm"/>
    <property type="evidence" value="ECO:0007669"/>
    <property type="project" value="UniProtKB-SubCell"/>
</dbReference>
<dbReference type="Proteomes" id="UP000585681">
    <property type="component" value="Unassembled WGS sequence"/>
</dbReference>
<keyword evidence="5" id="KW-1185">Reference proteome</keyword>
<evidence type="ECO:0000313" key="5">
    <source>
        <dbReference type="Proteomes" id="UP000585681"/>
    </source>
</evidence>
<gene>
    <name evidence="3" type="primary">fdhD</name>
    <name evidence="4" type="ORF">GGR17_003007</name>
</gene>
<evidence type="ECO:0000256" key="2">
    <source>
        <dbReference type="ARBA" id="ARBA00023150"/>
    </source>
</evidence>
<accession>A0A840CCV8</accession>
<dbReference type="GO" id="GO:0016783">
    <property type="term" value="F:sulfurtransferase activity"/>
    <property type="evidence" value="ECO:0007669"/>
    <property type="project" value="InterPro"/>
</dbReference>
<dbReference type="SUPFAM" id="SSF53927">
    <property type="entry name" value="Cytidine deaminase-like"/>
    <property type="match status" value="1"/>
</dbReference>
<comment type="similarity">
    <text evidence="3">Belongs to the FdhD family.</text>
</comment>
<dbReference type="InterPro" id="IPR003786">
    <property type="entry name" value="FdhD"/>
</dbReference>
<dbReference type="InterPro" id="IPR016193">
    <property type="entry name" value="Cytidine_deaminase-like"/>
</dbReference>
<dbReference type="GO" id="GO:0006777">
    <property type="term" value="P:Mo-molybdopterin cofactor biosynthetic process"/>
    <property type="evidence" value="ECO:0007669"/>
    <property type="project" value="UniProtKB-UniRule"/>
</dbReference>
<keyword evidence="1 3" id="KW-0963">Cytoplasm</keyword>
<feature type="active site" description="Cysteine persulfide intermediate" evidence="3">
    <location>
        <position position="110"/>
    </location>
</feature>
<organism evidence="4 5">
    <name type="scientific">Actibacterium naphthalenivorans</name>
    <dbReference type="NCBI Taxonomy" id="1614693"/>
    <lineage>
        <taxon>Bacteria</taxon>
        <taxon>Pseudomonadati</taxon>
        <taxon>Pseudomonadota</taxon>
        <taxon>Alphaproteobacteria</taxon>
        <taxon>Rhodobacterales</taxon>
        <taxon>Roseobacteraceae</taxon>
        <taxon>Actibacterium</taxon>
    </lineage>
</organism>
<comment type="subcellular location">
    <subcellularLocation>
        <location evidence="3">Cytoplasm</location>
    </subcellularLocation>
</comment>
<dbReference type="RefSeq" id="WP_054539204.1">
    <property type="nucleotide sequence ID" value="NZ_JACIEQ010000004.1"/>
</dbReference>
<dbReference type="HAMAP" id="MF_00187">
    <property type="entry name" value="FdhD"/>
    <property type="match status" value="1"/>
</dbReference>
<dbReference type="NCBIfam" id="TIGR00129">
    <property type="entry name" value="fdhD_narQ"/>
    <property type="match status" value="1"/>
</dbReference>
<dbReference type="PANTHER" id="PTHR30592">
    <property type="entry name" value="FORMATE DEHYDROGENASE"/>
    <property type="match status" value="1"/>
</dbReference>
<name>A0A840CCV8_9RHOB</name>
<dbReference type="GO" id="GO:0097163">
    <property type="term" value="F:sulfur carrier activity"/>
    <property type="evidence" value="ECO:0007669"/>
    <property type="project" value="UniProtKB-UniRule"/>
</dbReference>
<dbReference type="EMBL" id="JACIEQ010000004">
    <property type="protein sequence ID" value="MBB4023185.1"/>
    <property type="molecule type" value="Genomic_DNA"/>
</dbReference>
<proteinExistence type="inferred from homology"/>
<comment type="caution">
    <text evidence="3">Lacks conserved residue(s) required for the propagation of feature annotation.</text>
</comment>
<sequence length="274" mass="28482">MKARAHISAPSLAVARGVARPGTRAVAEEVPVALSYNGTTQAVMMASPADLEDFAAGFTLSEEIVKDLSEIERLTIEAHPNGIEVQMWLAPGAEARLARRRRHMAGPVGCGLCGIDSLDQAIRPLPTLPDTPLSLTPAQISAGAEALRGAQALHDITRAVHAAGFFTPDAGLVAAREDVGRHNALDKLVGALARTGHEAHAGALILTSRVSVEMVQKAVLAGAPVLVAVSAPTAHAIRLAETAGLTLAALARGEMFEIFTHPHRIATARASDVA</sequence>
<comment type="function">
    <text evidence="3">Required for formate dehydrogenase (FDH) activity. Acts as a sulfur carrier protein that transfers sulfur from IscS to the molybdenum cofactor prior to its insertion into FDH.</text>
</comment>
<keyword evidence="2 3" id="KW-0501">Molybdenum cofactor biosynthesis</keyword>